<keyword evidence="3" id="KW-1185">Reference proteome</keyword>
<name>A0A5K1I8E8_9GAMM</name>
<organism evidence="2 3">
    <name type="scientific">Halomonas lysinitropha</name>
    <dbReference type="NCBI Taxonomy" id="2607506"/>
    <lineage>
        <taxon>Bacteria</taxon>
        <taxon>Pseudomonadati</taxon>
        <taxon>Pseudomonadota</taxon>
        <taxon>Gammaproteobacteria</taxon>
        <taxon>Oceanospirillales</taxon>
        <taxon>Halomonadaceae</taxon>
        <taxon>Halomonas</taxon>
    </lineage>
</organism>
<dbReference type="AlphaFoldDB" id="A0A5K1I8E8"/>
<dbReference type="Gene3D" id="1.10.260.40">
    <property type="entry name" value="lambda repressor-like DNA-binding domains"/>
    <property type="match status" value="1"/>
</dbReference>
<evidence type="ECO:0000313" key="3">
    <source>
        <dbReference type="Proteomes" id="UP000326725"/>
    </source>
</evidence>
<dbReference type="Proteomes" id="UP000326725">
    <property type="component" value="Unassembled WGS sequence"/>
</dbReference>
<proteinExistence type="predicted"/>
<evidence type="ECO:0000256" key="1">
    <source>
        <dbReference type="SAM" id="MobiDB-lite"/>
    </source>
</evidence>
<evidence type="ECO:0008006" key="4">
    <source>
        <dbReference type="Google" id="ProtNLM"/>
    </source>
</evidence>
<dbReference type="SUPFAM" id="SSF47413">
    <property type="entry name" value="lambda repressor-like DNA-binding domains"/>
    <property type="match status" value="1"/>
</dbReference>
<protein>
    <recommendedName>
        <fullName evidence="4">Helix-turn-helix domain-containing protein</fullName>
    </recommendedName>
</protein>
<dbReference type="EMBL" id="CABVOU010000039">
    <property type="protein sequence ID" value="VVZ96477.1"/>
    <property type="molecule type" value="Genomic_DNA"/>
</dbReference>
<gene>
    <name evidence="2" type="ORF">HALO32_02577</name>
</gene>
<dbReference type="GO" id="GO:0003677">
    <property type="term" value="F:DNA binding"/>
    <property type="evidence" value="ECO:0007669"/>
    <property type="project" value="InterPro"/>
</dbReference>
<sequence>MSALRFAIDKVGGVAECARICGITPRGVYKWLHRDSLPRTEYTGETQHAHRMASASQGAFTAQWLLENAGPTSDSQPSPASTSRAAAGEA</sequence>
<evidence type="ECO:0000313" key="2">
    <source>
        <dbReference type="EMBL" id="VVZ96477.1"/>
    </source>
</evidence>
<feature type="region of interest" description="Disordered" evidence="1">
    <location>
        <begin position="64"/>
        <end position="90"/>
    </location>
</feature>
<reference evidence="2 3" key="1">
    <citation type="submission" date="2019-09" db="EMBL/GenBank/DDBJ databases">
        <authorList>
            <person name="Criscuolo A."/>
        </authorList>
    </citation>
    <scope>NUCLEOTIDE SEQUENCE [LARGE SCALE GENOMIC DNA]</scope>
    <source>
        <strain evidence="3">3(2)</strain>
    </source>
</reference>
<feature type="compositionally biased region" description="Polar residues" evidence="1">
    <location>
        <begin position="70"/>
        <end position="84"/>
    </location>
</feature>
<dbReference type="InterPro" id="IPR010982">
    <property type="entry name" value="Lambda_DNA-bd_dom_sf"/>
</dbReference>
<accession>A0A5K1I8E8</accession>